<evidence type="ECO:0000256" key="3">
    <source>
        <dbReference type="SAM" id="Phobius"/>
    </source>
</evidence>
<dbReference type="Gene3D" id="2.70.70.10">
    <property type="entry name" value="Glucose Permease (Domain IIA)"/>
    <property type="match status" value="1"/>
</dbReference>
<dbReference type="PRINTS" id="PR01217">
    <property type="entry name" value="PRICHEXTENSN"/>
</dbReference>
<dbReference type="PANTHER" id="PTHR21666:SF289">
    <property type="entry name" value="L-ALA--D-GLU ENDOPEPTIDASE"/>
    <property type="match status" value="1"/>
</dbReference>
<dbReference type="InterPro" id="IPR011055">
    <property type="entry name" value="Dup_hybrid_motif"/>
</dbReference>
<dbReference type="Proteomes" id="UP001501536">
    <property type="component" value="Unassembled WGS sequence"/>
</dbReference>
<dbReference type="CDD" id="cd12797">
    <property type="entry name" value="M23_peptidase"/>
    <property type="match status" value="1"/>
</dbReference>
<feature type="compositionally biased region" description="Pro residues" evidence="2">
    <location>
        <begin position="413"/>
        <end position="468"/>
    </location>
</feature>
<keyword evidence="3" id="KW-0812">Transmembrane</keyword>
<feature type="transmembrane region" description="Helical" evidence="3">
    <location>
        <begin position="102"/>
        <end position="124"/>
    </location>
</feature>
<accession>A0ABP7CRE2</accession>
<evidence type="ECO:0000313" key="5">
    <source>
        <dbReference type="EMBL" id="GAA3693609.1"/>
    </source>
</evidence>
<dbReference type="InterPro" id="IPR016047">
    <property type="entry name" value="M23ase_b-sheet_dom"/>
</dbReference>
<evidence type="ECO:0000256" key="1">
    <source>
        <dbReference type="ARBA" id="ARBA00022729"/>
    </source>
</evidence>
<feature type="region of interest" description="Disordered" evidence="2">
    <location>
        <begin position="357"/>
        <end position="516"/>
    </location>
</feature>
<evidence type="ECO:0000256" key="2">
    <source>
        <dbReference type="SAM" id="MobiDB-lite"/>
    </source>
</evidence>
<dbReference type="SUPFAM" id="SSF51261">
    <property type="entry name" value="Duplicated hybrid motif"/>
    <property type="match status" value="1"/>
</dbReference>
<feature type="compositionally biased region" description="Low complexity" evidence="2">
    <location>
        <begin position="469"/>
        <end position="511"/>
    </location>
</feature>
<feature type="domain" description="M23ase beta-sheet core" evidence="4">
    <location>
        <begin position="239"/>
        <end position="333"/>
    </location>
</feature>
<dbReference type="EMBL" id="BAABCJ010000001">
    <property type="protein sequence ID" value="GAA3693609.1"/>
    <property type="molecule type" value="Genomic_DNA"/>
</dbReference>
<dbReference type="RefSeq" id="WP_344878882.1">
    <property type="nucleotide sequence ID" value="NZ_BAABCJ010000001.1"/>
</dbReference>
<dbReference type="PANTHER" id="PTHR21666">
    <property type="entry name" value="PEPTIDASE-RELATED"/>
    <property type="match status" value="1"/>
</dbReference>
<dbReference type="InterPro" id="IPR050570">
    <property type="entry name" value="Cell_wall_metabolism_enzyme"/>
</dbReference>
<keyword evidence="3" id="KW-1133">Transmembrane helix</keyword>
<evidence type="ECO:0000313" key="6">
    <source>
        <dbReference type="Proteomes" id="UP001501536"/>
    </source>
</evidence>
<feature type="compositionally biased region" description="Pro residues" evidence="2">
    <location>
        <begin position="387"/>
        <end position="405"/>
    </location>
</feature>
<dbReference type="Pfam" id="PF01551">
    <property type="entry name" value="Peptidase_M23"/>
    <property type="match status" value="1"/>
</dbReference>
<keyword evidence="6" id="KW-1185">Reference proteome</keyword>
<reference evidence="6" key="1">
    <citation type="journal article" date="2019" name="Int. J. Syst. Evol. Microbiol.">
        <title>The Global Catalogue of Microorganisms (GCM) 10K type strain sequencing project: providing services to taxonomists for standard genome sequencing and annotation.</title>
        <authorList>
            <consortium name="The Broad Institute Genomics Platform"/>
            <consortium name="The Broad Institute Genome Sequencing Center for Infectious Disease"/>
            <person name="Wu L."/>
            <person name="Ma J."/>
        </authorList>
    </citation>
    <scope>NUCLEOTIDE SEQUENCE [LARGE SCALE GENOMIC DNA]</scope>
    <source>
        <strain evidence="6">JCM 16961</strain>
    </source>
</reference>
<name>A0ABP7CRE2_9MICC</name>
<sequence length="531" mass="53287">MASAARAFDPLVQGRRAARHLSGTAGRARSAGAPEGTQAPAGPELVIARHSISARGDRTALAPEPAIGPPGTGALLPRRVQRRRLQHRRLQRARLRQRSVQGMAMVAIAALAVLGAGGSTLTAASAEERHIGSVPVADVVATASAGPVGHGRVAPVVVPLGSGGDPGTLTAATRGGPEVSADGSAADGESVVRALDTVQLVGAAAGLPGGLRLAHPVANFRLTSPFGWRNNPTGPGRHIHIGQDYAVPCGAPVRASEAGTVVQSAWAGHSGYRVRISHGHGIDTAYSHNSVLIAKVGEQVEQGQLIALAGTTGNSTGCHVHFEVYRGGKWTNPAAYVPRVPGQPIPLTPEELERIRTADNPPRGADPTQGASDRPVVPAGSARPDPESTPPARSPDPTPPAPKPGTPSGTPSPSAPASPDPTPTTPGTPAPSKPAPSTPAPSTPPASSAPPKTPVPTTPPSTPAPSDPAPAETASGSPSPSRSTTRSPAATESAPAAKRTPATDAAPSSAPVERTFSTVVDAAESLTGLAP</sequence>
<feature type="region of interest" description="Disordered" evidence="2">
    <location>
        <begin position="15"/>
        <end position="43"/>
    </location>
</feature>
<protein>
    <recommendedName>
        <fullName evidence="4">M23ase beta-sheet core domain-containing protein</fullName>
    </recommendedName>
</protein>
<gene>
    <name evidence="5" type="ORF">GCM10022377_02750</name>
</gene>
<proteinExistence type="predicted"/>
<evidence type="ECO:0000259" key="4">
    <source>
        <dbReference type="Pfam" id="PF01551"/>
    </source>
</evidence>
<feature type="compositionally biased region" description="Low complexity" evidence="2">
    <location>
        <begin position="22"/>
        <end position="33"/>
    </location>
</feature>
<keyword evidence="1" id="KW-0732">Signal</keyword>
<organism evidence="5 6">
    <name type="scientific">Zhihengliuella alba</name>
    <dbReference type="NCBI Taxonomy" id="547018"/>
    <lineage>
        <taxon>Bacteria</taxon>
        <taxon>Bacillati</taxon>
        <taxon>Actinomycetota</taxon>
        <taxon>Actinomycetes</taxon>
        <taxon>Micrococcales</taxon>
        <taxon>Micrococcaceae</taxon>
        <taxon>Zhihengliuella</taxon>
    </lineage>
</organism>
<comment type="caution">
    <text evidence="5">The sequence shown here is derived from an EMBL/GenBank/DDBJ whole genome shotgun (WGS) entry which is preliminary data.</text>
</comment>
<keyword evidence="3" id="KW-0472">Membrane</keyword>